<dbReference type="EMBL" id="CP159837">
    <property type="protein sequence ID" value="XCM37876.1"/>
    <property type="molecule type" value="Genomic_DNA"/>
</dbReference>
<sequence length="180" mass="19977">MAFSITPDRSGVPITETAQDLMMMRSHLPNHPFTLSWRQALRRILGLTLGLILSALFWLPASVCLAQELSPINQPPQTVVTESEISPPIFDINSIPSEKVSQFIQAYLQVLELIDRRQGELLAAETGVASQGLEKEIETQAEEIIQQAGLSRQEYLQLLSLANIDPEFGERIAIGLQEAK</sequence>
<name>A0AAU8JGJ6_9CYAN</name>
<evidence type="ECO:0000313" key="2">
    <source>
        <dbReference type="EMBL" id="XCM37876.1"/>
    </source>
</evidence>
<organism evidence="2">
    <name type="scientific">Planktothricoides raciborskii GIHE-MW2</name>
    <dbReference type="NCBI Taxonomy" id="2792601"/>
    <lineage>
        <taxon>Bacteria</taxon>
        <taxon>Bacillati</taxon>
        <taxon>Cyanobacteriota</taxon>
        <taxon>Cyanophyceae</taxon>
        <taxon>Oscillatoriophycideae</taxon>
        <taxon>Oscillatoriales</taxon>
        <taxon>Oscillatoriaceae</taxon>
        <taxon>Planktothricoides</taxon>
    </lineage>
</organism>
<gene>
    <name evidence="2" type="ORF">ABWT76_000682</name>
</gene>
<proteinExistence type="predicted"/>
<dbReference type="RefSeq" id="WP_242050080.1">
    <property type="nucleotide sequence ID" value="NZ_CP159837.1"/>
</dbReference>
<accession>A0AAU8JGJ6</accession>
<dbReference type="InterPro" id="IPR025433">
    <property type="entry name" value="DUF4168"/>
</dbReference>
<feature type="domain" description="DUF4168" evidence="1">
    <location>
        <begin position="98"/>
        <end position="172"/>
    </location>
</feature>
<dbReference type="Pfam" id="PF13767">
    <property type="entry name" value="DUF4168"/>
    <property type="match status" value="1"/>
</dbReference>
<evidence type="ECO:0000259" key="1">
    <source>
        <dbReference type="Pfam" id="PF13767"/>
    </source>
</evidence>
<dbReference type="AlphaFoldDB" id="A0AAU8JGJ6"/>
<reference evidence="2" key="1">
    <citation type="submission" date="2024-07" db="EMBL/GenBank/DDBJ databases">
        <authorList>
            <person name="Kim Y.J."/>
            <person name="Jeong J.Y."/>
        </authorList>
    </citation>
    <scope>NUCLEOTIDE SEQUENCE</scope>
    <source>
        <strain evidence="2">GIHE-MW2</strain>
    </source>
</reference>
<protein>
    <submittedName>
        <fullName evidence="2">DUF4168 domain-containing protein</fullName>
    </submittedName>
</protein>